<keyword evidence="2" id="KW-1185">Reference proteome</keyword>
<dbReference type="Proteomes" id="UP001241747">
    <property type="component" value="Unassembled WGS sequence"/>
</dbReference>
<organism evidence="1 2">
    <name type="scientific">Xanthobacter agilis</name>
    <dbReference type="NCBI Taxonomy" id="47492"/>
    <lineage>
        <taxon>Bacteria</taxon>
        <taxon>Pseudomonadati</taxon>
        <taxon>Pseudomonadota</taxon>
        <taxon>Alphaproteobacteria</taxon>
        <taxon>Hyphomicrobiales</taxon>
        <taxon>Xanthobacteraceae</taxon>
        <taxon>Xanthobacter</taxon>
    </lineage>
</organism>
<evidence type="ECO:0000313" key="2">
    <source>
        <dbReference type="Proteomes" id="UP001241747"/>
    </source>
</evidence>
<dbReference type="EMBL" id="JAUSVY010000006">
    <property type="protein sequence ID" value="MDQ0505970.1"/>
    <property type="molecule type" value="Genomic_DNA"/>
</dbReference>
<protein>
    <submittedName>
        <fullName evidence="1">Uncharacterized protein</fullName>
    </submittedName>
</protein>
<accession>A0ABU0LFQ3</accession>
<evidence type="ECO:0000313" key="1">
    <source>
        <dbReference type="EMBL" id="MDQ0505970.1"/>
    </source>
</evidence>
<dbReference type="RefSeq" id="WP_237347724.1">
    <property type="nucleotide sequence ID" value="NZ_JABWGX010000048.1"/>
</dbReference>
<name>A0ABU0LFQ3_XANAG</name>
<reference evidence="1 2" key="1">
    <citation type="submission" date="2023-07" db="EMBL/GenBank/DDBJ databases">
        <title>Genomic Encyclopedia of Type Strains, Phase IV (KMG-IV): sequencing the most valuable type-strain genomes for metagenomic binning, comparative biology and taxonomic classification.</title>
        <authorList>
            <person name="Goeker M."/>
        </authorList>
    </citation>
    <scope>NUCLEOTIDE SEQUENCE [LARGE SCALE GENOMIC DNA]</scope>
    <source>
        <strain evidence="1 2">DSM 3770</strain>
    </source>
</reference>
<comment type="caution">
    <text evidence="1">The sequence shown here is derived from an EMBL/GenBank/DDBJ whole genome shotgun (WGS) entry which is preliminary data.</text>
</comment>
<sequence>MSVLSKSLAKAGYRRSPSACVKRAIRIGVRVDYCDDPEPMNKTTTDPFVEAMRKAHPDREGVRRSLYDKSVPARMSGMPKYSVTGSQF</sequence>
<proteinExistence type="predicted"/>
<gene>
    <name evidence="1" type="ORF">QOZ94_002774</name>
</gene>